<keyword evidence="2" id="KW-0732">Signal</keyword>
<evidence type="ECO:0000313" key="4">
    <source>
        <dbReference type="Proteomes" id="UP001642464"/>
    </source>
</evidence>
<evidence type="ECO:0000256" key="2">
    <source>
        <dbReference type="SAM" id="SignalP"/>
    </source>
</evidence>
<feature type="signal peptide" evidence="2">
    <location>
        <begin position="1"/>
        <end position="21"/>
    </location>
</feature>
<evidence type="ECO:0000313" key="3">
    <source>
        <dbReference type="EMBL" id="CAK9089419.1"/>
    </source>
</evidence>
<feature type="compositionally biased region" description="Basic and acidic residues" evidence="1">
    <location>
        <begin position="197"/>
        <end position="216"/>
    </location>
</feature>
<protein>
    <submittedName>
        <fullName evidence="3">Uncharacterized protein</fullName>
    </submittedName>
</protein>
<feature type="chain" id="PRO_5045195223" evidence="2">
    <location>
        <begin position="22"/>
        <end position="216"/>
    </location>
</feature>
<reference evidence="3 4" key="1">
    <citation type="submission" date="2024-02" db="EMBL/GenBank/DDBJ databases">
        <authorList>
            <person name="Chen Y."/>
            <person name="Shah S."/>
            <person name="Dougan E. K."/>
            <person name="Thang M."/>
            <person name="Chan C."/>
        </authorList>
    </citation>
    <scope>NUCLEOTIDE SEQUENCE [LARGE SCALE GENOMIC DNA]</scope>
</reference>
<feature type="compositionally biased region" description="Basic and acidic residues" evidence="1">
    <location>
        <begin position="102"/>
        <end position="112"/>
    </location>
</feature>
<feature type="compositionally biased region" description="Acidic residues" evidence="1">
    <location>
        <begin position="46"/>
        <end position="60"/>
    </location>
</feature>
<feature type="region of interest" description="Disordered" evidence="1">
    <location>
        <begin position="102"/>
        <end position="127"/>
    </location>
</feature>
<dbReference type="Proteomes" id="UP001642464">
    <property type="component" value="Unassembled WGS sequence"/>
</dbReference>
<accession>A0ABP0QN93</accession>
<evidence type="ECO:0000256" key="1">
    <source>
        <dbReference type="SAM" id="MobiDB-lite"/>
    </source>
</evidence>
<organism evidence="3 4">
    <name type="scientific">Durusdinium trenchii</name>
    <dbReference type="NCBI Taxonomy" id="1381693"/>
    <lineage>
        <taxon>Eukaryota</taxon>
        <taxon>Sar</taxon>
        <taxon>Alveolata</taxon>
        <taxon>Dinophyceae</taxon>
        <taxon>Suessiales</taxon>
        <taxon>Symbiodiniaceae</taxon>
        <taxon>Durusdinium</taxon>
    </lineage>
</organism>
<comment type="caution">
    <text evidence="3">The sequence shown here is derived from an EMBL/GenBank/DDBJ whole genome shotgun (WGS) entry which is preliminary data.</text>
</comment>
<name>A0ABP0QN93_9DINO</name>
<dbReference type="EMBL" id="CAXAMM010039840">
    <property type="protein sequence ID" value="CAK9089419.1"/>
    <property type="molecule type" value="Genomic_DNA"/>
</dbReference>
<keyword evidence="4" id="KW-1185">Reference proteome</keyword>
<proteinExistence type="predicted"/>
<feature type="region of interest" description="Disordered" evidence="1">
    <location>
        <begin position="45"/>
        <end position="75"/>
    </location>
</feature>
<feature type="region of interest" description="Disordered" evidence="1">
    <location>
        <begin position="190"/>
        <end position="216"/>
    </location>
</feature>
<feature type="region of interest" description="Disordered" evidence="1">
    <location>
        <begin position="133"/>
        <end position="152"/>
    </location>
</feature>
<gene>
    <name evidence="3" type="ORF">SCF082_LOCUS42194</name>
</gene>
<sequence>MRLLAKPQVLLWLWFVVGHHAERPSRISGVLSADDEATYQNHIQDYEMDPDPDEGDEDIDISGHGKRHSGSGQEAQVPRLNLKGNTFNFNDDTQVPWLDVKRSSQHGRRDLPDQNTPRGPGGKLKRQWSSSFDFFGGSKGGASQSPPDSAATGVQRALRTTLTVLSCLQGLKYQEGATQMETVPGMLRRAAKTTQRRPKDDIGQITKEEYRDTKTS</sequence>